<dbReference type="InterPro" id="IPR047141">
    <property type="entry name" value="Stealth"/>
</dbReference>
<evidence type="ECO:0000256" key="3">
    <source>
        <dbReference type="ARBA" id="ARBA00022692"/>
    </source>
</evidence>
<dbReference type="PROSITE" id="PS50258">
    <property type="entry name" value="LNR"/>
    <property type="match status" value="1"/>
</dbReference>
<comment type="caution">
    <text evidence="11">The sequence shown here is derived from an EMBL/GenBank/DDBJ whole genome shotgun (WGS) entry which is preliminary data.</text>
</comment>
<keyword evidence="12" id="KW-1185">Reference proteome</keyword>
<keyword evidence="5" id="KW-1133">Transmembrane helix</keyword>
<dbReference type="OrthoDB" id="263283at2759"/>
<dbReference type="InterPro" id="IPR035993">
    <property type="entry name" value="Notch-like_dom_sf"/>
</dbReference>
<organism evidence="11 12">
    <name type="scientific">Euroglyphus maynei</name>
    <name type="common">Mayne's house dust mite</name>
    <dbReference type="NCBI Taxonomy" id="6958"/>
    <lineage>
        <taxon>Eukaryota</taxon>
        <taxon>Metazoa</taxon>
        <taxon>Ecdysozoa</taxon>
        <taxon>Arthropoda</taxon>
        <taxon>Chelicerata</taxon>
        <taxon>Arachnida</taxon>
        <taxon>Acari</taxon>
        <taxon>Acariformes</taxon>
        <taxon>Sarcoptiformes</taxon>
        <taxon>Astigmata</taxon>
        <taxon>Psoroptidia</taxon>
        <taxon>Analgoidea</taxon>
        <taxon>Pyroglyphidae</taxon>
        <taxon>Pyroglyphinae</taxon>
        <taxon>Euroglyphus</taxon>
    </lineage>
</organism>
<evidence type="ECO:0000256" key="5">
    <source>
        <dbReference type="ARBA" id="ARBA00022989"/>
    </source>
</evidence>
<evidence type="ECO:0000256" key="7">
    <source>
        <dbReference type="ARBA" id="ARBA00023157"/>
    </source>
</evidence>
<protein>
    <recommendedName>
        <fullName evidence="10">LNR domain-containing protein</fullName>
    </recommendedName>
</protein>
<feature type="non-terminal residue" evidence="11">
    <location>
        <position position="1"/>
    </location>
</feature>
<dbReference type="Gene3D" id="3.30.300.320">
    <property type="match status" value="1"/>
</dbReference>
<dbReference type="Pfam" id="PF00066">
    <property type="entry name" value="Notch"/>
    <property type="match status" value="1"/>
</dbReference>
<evidence type="ECO:0000259" key="10">
    <source>
        <dbReference type="PROSITE" id="PS50258"/>
    </source>
</evidence>
<comment type="similarity">
    <text evidence="1">Belongs to the stealth family.</text>
</comment>
<dbReference type="PANTHER" id="PTHR24045">
    <property type="match status" value="1"/>
</dbReference>
<keyword evidence="7" id="KW-1015">Disulfide bond</keyword>
<evidence type="ECO:0000256" key="1">
    <source>
        <dbReference type="ARBA" id="ARBA00007583"/>
    </source>
</evidence>
<dbReference type="Proteomes" id="UP000194236">
    <property type="component" value="Unassembled WGS sequence"/>
</dbReference>
<dbReference type="GO" id="GO:0046835">
    <property type="term" value="P:carbohydrate phosphorylation"/>
    <property type="evidence" value="ECO:0007669"/>
    <property type="project" value="TreeGrafter"/>
</dbReference>
<dbReference type="Pfam" id="PF11380">
    <property type="entry name" value="Stealth_CR2"/>
    <property type="match status" value="1"/>
</dbReference>
<keyword evidence="6" id="KW-0472">Membrane</keyword>
<name>A0A1Y3B700_EURMA</name>
<keyword evidence="4" id="KW-0677">Repeat</keyword>
<evidence type="ECO:0000313" key="11">
    <source>
        <dbReference type="EMBL" id="OTF76611.1"/>
    </source>
</evidence>
<comment type="subcellular location">
    <subcellularLocation>
        <location evidence="9">Endomembrane system</location>
        <topology evidence="9">Single-pass type I membrane protein</topology>
    </subcellularLocation>
</comment>
<accession>A0A1Y3B700</accession>
<sequence>TKLNSSTDLELDYPINLRIADHLFFERQLQRNENIAKNRFFDNDELRYSLRSLHQYAPWIRYIYIVTNGQIPRWLNLEHPKIRIITHQEIFVNQTHLPTFSSSAIESHIHRIENLSKYFLYFNDDIILAKPIYLDDFYTKSRGFRIYLSWPVPNCASGCPLNWLNDGSCDKACNSSRCLWDGGDCLNNTIPSTQTQLMNNIESNQKSNVRPFYCASNCVNNWLGDSFCDQACNNTNCAFDMADCGVDNFQQFYQIIIEFDKYQYHYPHNNSSIIYLNFTKLNDYRHDGRPFPIKIIDASYNVSFIYSAVLSVRHQILILMFEPNNVKVKGDLNLTLTATFRKKIFNFNIFIHLGRRMTTETLINSFNLSLVINEEKLRYSKIIDKSIKHYPTVSLCGNNFQDVSDEIKAKFHKINNQQGLDYDQKRFYSEVKNLYHQLICDNNLKLEKMKEKLSGYFQKNEFNIRFRSRKLMDAYADSLIYVNHLYNKEFG</sequence>
<keyword evidence="2" id="KW-0808">Transferase</keyword>
<dbReference type="InterPro" id="IPR021520">
    <property type="entry name" value="Stealth_CR2"/>
</dbReference>
<proteinExistence type="inferred from homology"/>
<evidence type="ECO:0000313" key="12">
    <source>
        <dbReference type="Proteomes" id="UP000194236"/>
    </source>
</evidence>
<reference evidence="11 12" key="1">
    <citation type="submission" date="2017-03" db="EMBL/GenBank/DDBJ databases">
        <title>Genome Survey of Euroglyphus maynei.</title>
        <authorList>
            <person name="Arlian L.G."/>
            <person name="Morgan M.S."/>
            <person name="Rider S.D."/>
        </authorList>
    </citation>
    <scope>NUCLEOTIDE SEQUENCE [LARGE SCALE GENOMIC DNA]</scope>
    <source>
        <strain evidence="11">Arlian Lab</strain>
        <tissue evidence="11">Whole body</tissue>
    </source>
</reference>
<dbReference type="GO" id="GO:0003976">
    <property type="term" value="F:UDP-N-acetylglucosamine-lysosomal-enzyme N-acetylglucosaminephosphotransferase activity"/>
    <property type="evidence" value="ECO:0007669"/>
    <property type="project" value="TreeGrafter"/>
</dbReference>
<dbReference type="AlphaFoldDB" id="A0A1Y3B700"/>
<evidence type="ECO:0000256" key="2">
    <source>
        <dbReference type="ARBA" id="ARBA00022679"/>
    </source>
</evidence>
<evidence type="ECO:0000256" key="9">
    <source>
        <dbReference type="ARBA" id="ARBA00046288"/>
    </source>
</evidence>
<dbReference type="SUPFAM" id="SSF90193">
    <property type="entry name" value="Notch domain"/>
    <property type="match status" value="1"/>
</dbReference>
<feature type="non-terminal residue" evidence="11">
    <location>
        <position position="491"/>
    </location>
</feature>
<evidence type="ECO:0000256" key="6">
    <source>
        <dbReference type="ARBA" id="ARBA00023136"/>
    </source>
</evidence>
<evidence type="ECO:0000256" key="4">
    <source>
        <dbReference type="ARBA" id="ARBA00022737"/>
    </source>
</evidence>
<evidence type="ECO:0000256" key="8">
    <source>
        <dbReference type="ARBA" id="ARBA00023180"/>
    </source>
</evidence>
<keyword evidence="8" id="KW-0325">Glycoprotein</keyword>
<feature type="domain" description="LNR" evidence="10">
    <location>
        <begin position="155"/>
        <end position="192"/>
    </location>
</feature>
<dbReference type="EMBL" id="MUJZ01036640">
    <property type="protein sequence ID" value="OTF76611.1"/>
    <property type="molecule type" value="Genomic_DNA"/>
</dbReference>
<dbReference type="SMART" id="SM00004">
    <property type="entry name" value="NL"/>
    <property type="match status" value="1"/>
</dbReference>
<dbReference type="GO" id="GO:0005794">
    <property type="term" value="C:Golgi apparatus"/>
    <property type="evidence" value="ECO:0007669"/>
    <property type="project" value="TreeGrafter"/>
</dbReference>
<dbReference type="GO" id="GO:0016256">
    <property type="term" value="P:N-glycan processing to lysosome"/>
    <property type="evidence" value="ECO:0007669"/>
    <property type="project" value="TreeGrafter"/>
</dbReference>
<dbReference type="PANTHER" id="PTHR24045:SF0">
    <property type="entry name" value="N-ACETYLGLUCOSAMINE-1-PHOSPHOTRANSFERASE SUBUNITS ALPHA_BETA"/>
    <property type="match status" value="1"/>
</dbReference>
<gene>
    <name evidence="11" type="ORF">BLA29_004924</name>
</gene>
<dbReference type="InterPro" id="IPR000800">
    <property type="entry name" value="Notch_dom"/>
</dbReference>
<keyword evidence="3" id="KW-0812">Transmembrane</keyword>